<feature type="compositionally biased region" description="Low complexity" evidence="1">
    <location>
        <begin position="144"/>
        <end position="165"/>
    </location>
</feature>
<evidence type="ECO:0000313" key="3">
    <source>
        <dbReference type="EMBL" id="KAJ8469174.1"/>
    </source>
</evidence>
<keyword evidence="2" id="KW-1133">Transmembrane helix</keyword>
<evidence type="ECO:0000256" key="1">
    <source>
        <dbReference type="SAM" id="MobiDB-lite"/>
    </source>
</evidence>
<reference evidence="3" key="1">
    <citation type="submission" date="2022-11" db="EMBL/GenBank/DDBJ databases">
        <title>Genome Sequence of Cubamyces cubensis.</title>
        <authorList>
            <person name="Buettner E."/>
        </authorList>
    </citation>
    <scope>NUCLEOTIDE SEQUENCE</scope>
    <source>
        <strain evidence="3">MPL-01</strain>
    </source>
</reference>
<evidence type="ECO:0000313" key="4">
    <source>
        <dbReference type="Proteomes" id="UP001215151"/>
    </source>
</evidence>
<proteinExistence type="predicted"/>
<feature type="transmembrane region" description="Helical" evidence="2">
    <location>
        <begin position="191"/>
        <end position="213"/>
    </location>
</feature>
<evidence type="ECO:0000256" key="2">
    <source>
        <dbReference type="SAM" id="Phobius"/>
    </source>
</evidence>
<feature type="region of interest" description="Disordered" evidence="1">
    <location>
        <begin position="317"/>
        <end position="378"/>
    </location>
</feature>
<sequence>MFCTSGQAPSVDGDFDIQDIDHQCASYKGQSYIATNDCLPAGCAVTAAADLHIYLDSQTAKYASDPKAASVIGTTKDTGASSSSTGAARTTTSASEFTINPCLSRNFPSPLVAPRSLIVGRSVISTASRQGGISGTGTGQRNMTSTGTTRRSGTSTNSAMATMSSPRATNSNGDIHASDTDTQSSHADPTVLVTMLTITLSSICIFVVAIFFAKWVQRRQSSSKAGLPQPYSDTASSHPCSDWIQCGEEHRESLDLGREVAQPSETRSLGSSMLVHDENSTLSSHATSQPQPSQTTECGASTHINASALLQGEDSIGGFREHTTSHSRDPRALTASYPEMSSLTGSVERRRAATSHLQPAAETNSSISASSERSVGNAEPRLLRLVLPWALGQRLLAMAAALSPPSHEGTPSIEDGHVSEPPPPYDQLSRRGSQE</sequence>
<feature type="region of interest" description="Disordered" evidence="1">
    <location>
        <begin position="128"/>
        <end position="186"/>
    </location>
</feature>
<dbReference type="AlphaFoldDB" id="A0AAD7TPE1"/>
<gene>
    <name evidence="3" type="ORF">ONZ51_g9170</name>
</gene>
<name>A0AAD7TPE1_9APHY</name>
<feature type="region of interest" description="Disordered" evidence="1">
    <location>
        <begin position="254"/>
        <end position="299"/>
    </location>
</feature>
<keyword evidence="4" id="KW-1185">Reference proteome</keyword>
<keyword evidence="2" id="KW-0812">Transmembrane</keyword>
<dbReference type="EMBL" id="JAPEVG010000302">
    <property type="protein sequence ID" value="KAJ8469174.1"/>
    <property type="molecule type" value="Genomic_DNA"/>
</dbReference>
<organism evidence="3 4">
    <name type="scientific">Trametes cubensis</name>
    <dbReference type="NCBI Taxonomy" id="1111947"/>
    <lineage>
        <taxon>Eukaryota</taxon>
        <taxon>Fungi</taxon>
        <taxon>Dikarya</taxon>
        <taxon>Basidiomycota</taxon>
        <taxon>Agaricomycotina</taxon>
        <taxon>Agaricomycetes</taxon>
        <taxon>Polyporales</taxon>
        <taxon>Polyporaceae</taxon>
        <taxon>Trametes</taxon>
    </lineage>
</organism>
<feature type="compositionally biased region" description="Basic and acidic residues" evidence="1">
    <location>
        <begin position="319"/>
        <end position="331"/>
    </location>
</feature>
<feature type="compositionally biased region" description="Polar residues" evidence="1">
    <location>
        <begin position="355"/>
        <end position="374"/>
    </location>
</feature>
<protein>
    <submittedName>
        <fullName evidence="3">Uncharacterized protein</fullName>
    </submittedName>
</protein>
<feature type="region of interest" description="Disordered" evidence="1">
    <location>
        <begin position="402"/>
        <end position="435"/>
    </location>
</feature>
<dbReference type="Proteomes" id="UP001215151">
    <property type="component" value="Unassembled WGS sequence"/>
</dbReference>
<comment type="caution">
    <text evidence="3">The sequence shown here is derived from an EMBL/GenBank/DDBJ whole genome shotgun (WGS) entry which is preliminary data.</text>
</comment>
<accession>A0AAD7TPE1</accession>
<keyword evidence="2" id="KW-0472">Membrane</keyword>
<feature type="compositionally biased region" description="Polar residues" evidence="1">
    <location>
        <begin position="280"/>
        <end position="299"/>
    </location>
</feature>